<proteinExistence type="inferred from homology"/>
<dbReference type="Pfam" id="PF00005">
    <property type="entry name" value="ABC_tran"/>
    <property type="match status" value="1"/>
</dbReference>
<feature type="domain" description="ABC transporter" evidence="6">
    <location>
        <begin position="2"/>
        <end position="230"/>
    </location>
</feature>
<name>A0A1W6ZZ69_9HYPH</name>
<evidence type="ECO:0000259" key="6">
    <source>
        <dbReference type="PROSITE" id="PS50893"/>
    </source>
</evidence>
<evidence type="ECO:0000256" key="3">
    <source>
        <dbReference type="ARBA" id="ARBA00022741"/>
    </source>
</evidence>
<dbReference type="InterPro" id="IPR003593">
    <property type="entry name" value="AAA+_ATPase"/>
</dbReference>
<keyword evidence="4 7" id="KW-0067">ATP-binding</keyword>
<dbReference type="InterPro" id="IPR027417">
    <property type="entry name" value="P-loop_NTPase"/>
</dbReference>
<evidence type="ECO:0000313" key="7">
    <source>
        <dbReference type="EMBL" id="ARQ02687.1"/>
    </source>
</evidence>
<dbReference type="GO" id="GO:0015658">
    <property type="term" value="F:branched-chain amino acid transmembrane transporter activity"/>
    <property type="evidence" value="ECO:0007669"/>
    <property type="project" value="TreeGrafter"/>
</dbReference>
<dbReference type="PANTHER" id="PTHR43820">
    <property type="entry name" value="HIGH-AFFINITY BRANCHED-CHAIN AMINO ACID TRANSPORT ATP-BINDING PROTEIN LIVF"/>
    <property type="match status" value="1"/>
</dbReference>
<sequence>MLDVKSLAGGYGAIDVLFDVDLRIEQGQVVALCGRNGMGKTSTIRAIMGALTHRAGTIHFAGQTLVGMPSHQIARLGVGLVPEGRQLFQSLSVRENLEVLARGSSGGWTMQRALDLFPQLGKMLERPAWQTSGGEQQMIAISRALMTNPKLLILDEATEGLAPLVRHQIWQTLHRLKTEGLALLVVDKNLRALSRIADFCYVLERGRTSWRGTGEQLAAERENVERMLTV</sequence>
<gene>
    <name evidence="7" type="ORF">CAK95_01035</name>
</gene>
<dbReference type="EMBL" id="CP021112">
    <property type="protein sequence ID" value="ARQ02687.1"/>
    <property type="molecule type" value="Genomic_DNA"/>
</dbReference>
<evidence type="ECO:0000313" key="8">
    <source>
        <dbReference type="Proteomes" id="UP000194137"/>
    </source>
</evidence>
<dbReference type="Gene3D" id="3.40.50.300">
    <property type="entry name" value="P-loop containing nucleotide triphosphate hydrolases"/>
    <property type="match status" value="1"/>
</dbReference>
<dbReference type="AlphaFoldDB" id="A0A1W6ZZ69"/>
<comment type="similarity">
    <text evidence="1">Belongs to the ABC transporter superfamily.</text>
</comment>
<keyword evidence="5" id="KW-0029">Amino-acid transport</keyword>
<keyword evidence="2" id="KW-0813">Transport</keyword>
<dbReference type="GO" id="GO:0005524">
    <property type="term" value="F:ATP binding"/>
    <property type="evidence" value="ECO:0007669"/>
    <property type="project" value="UniProtKB-KW"/>
</dbReference>
<dbReference type="InterPro" id="IPR003439">
    <property type="entry name" value="ABC_transporter-like_ATP-bd"/>
</dbReference>
<dbReference type="PANTHER" id="PTHR43820:SF2">
    <property type="entry name" value="ABC TRANSPORTER ATP-BINDING PROTEIN"/>
    <property type="match status" value="1"/>
</dbReference>
<evidence type="ECO:0000256" key="5">
    <source>
        <dbReference type="ARBA" id="ARBA00022970"/>
    </source>
</evidence>
<keyword evidence="3" id="KW-0547">Nucleotide-binding</keyword>
<dbReference type="GO" id="GO:0016887">
    <property type="term" value="F:ATP hydrolysis activity"/>
    <property type="evidence" value="ECO:0007669"/>
    <property type="project" value="InterPro"/>
</dbReference>
<dbReference type="GO" id="GO:0015807">
    <property type="term" value="P:L-amino acid transport"/>
    <property type="evidence" value="ECO:0007669"/>
    <property type="project" value="TreeGrafter"/>
</dbReference>
<protein>
    <submittedName>
        <fullName evidence="7">ABC transporter ATP-binding protein</fullName>
    </submittedName>
</protein>
<organism evidence="7 8">
    <name type="scientific">Pseudorhodoplanes sinuspersici</name>
    <dbReference type="NCBI Taxonomy" id="1235591"/>
    <lineage>
        <taxon>Bacteria</taxon>
        <taxon>Pseudomonadati</taxon>
        <taxon>Pseudomonadota</taxon>
        <taxon>Alphaproteobacteria</taxon>
        <taxon>Hyphomicrobiales</taxon>
        <taxon>Pseudorhodoplanes</taxon>
    </lineage>
</organism>
<dbReference type="STRING" id="1235591.CAK95_01035"/>
<evidence type="ECO:0000256" key="1">
    <source>
        <dbReference type="ARBA" id="ARBA00005417"/>
    </source>
</evidence>
<keyword evidence="8" id="KW-1185">Reference proteome</keyword>
<accession>A0A1W6ZZ69</accession>
<dbReference type="Proteomes" id="UP000194137">
    <property type="component" value="Chromosome"/>
</dbReference>
<dbReference type="KEGG" id="psin:CAK95_01035"/>
<dbReference type="InterPro" id="IPR052156">
    <property type="entry name" value="BCAA_Transport_ATP-bd_LivF"/>
</dbReference>
<dbReference type="SMART" id="SM00382">
    <property type="entry name" value="AAA"/>
    <property type="match status" value="1"/>
</dbReference>
<dbReference type="SUPFAM" id="SSF52540">
    <property type="entry name" value="P-loop containing nucleoside triphosphate hydrolases"/>
    <property type="match status" value="1"/>
</dbReference>
<dbReference type="CDD" id="cd03224">
    <property type="entry name" value="ABC_TM1139_LivF_branched"/>
    <property type="match status" value="1"/>
</dbReference>
<evidence type="ECO:0000256" key="4">
    <source>
        <dbReference type="ARBA" id="ARBA00022840"/>
    </source>
</evidence>
<dbReference type="PROSITE" id="PS50893">
    <property type="entry name" value="ABC_TRANSPORTER_2"/>
    <property type="match status" value="1"/>
</dbReference>
<reference evidence="7 8" key="1">
    <citation type="submission" date="2017-05" db="EMBL/GenBank/DDBJ databases">
        <title>Full genome sequence of Pseudorhodoplanes sinuspersici.</title>
        <authorList>
            <person name="Dastgheib S.M.M."/>
            <person name="Shavandi M."/>
            <person name="Tirandaz H."/>
        </authorList>
    </citation>
    <scope>NUCLEOTIDE SEQUENCE [LARGE SCALE GENOMIC DNA]</scope>
    <source>
        <strain evidence="7 8">RIPI110</strain>
    </source>
</reference>
<evidence type="ECO:0000256" key="2">
    <source>
        <dbReference type="ARBA" id="ARBA00022448"/>
    </source>
</evidence>